<dbReference type="Pfam" id="PF07997">
    <property type="entry name" value="DUF1694"/>
    <property type="match status" value="1"/>
</dbReference>
<dbReference type="InterPro" id="IPR029064">
    <property type="entry name" value="Ribosomal_eL30-like_sf"/>
</dbReference>
<dbReference type="AlphaFoldDB" id="A0A1N7JAI5"/>
<evidence type="ECO:0000313" key="1">
    <source>
        <dbReference type="EMBL" id="SIS46284.1"/>
    </source>
</evidence>
<gene>
    <name evidence="1" type="ORF">SAMN05421687_104268</name>
</gene>
<dbReference type="SUPFAM" id="SSF160515">
    <property type="entry name" value="YueI-like"/>
    <property type="match status" value="1"/>
</dbReference>
<reference evidence="2" key="1">
    <citation type="submission" date="2017-01" db="EMBL/GenBank/DDBJ databases">
        <authorList>
            <person name="Varghese N."/>
            <person name="Submissions S."/>
        </authorList>
    </citation>
    <scope>NUCLEOTIDE SEQUENCE [LARGE SCALE GENOMIC DNA]</scope>
    <source>
        <strain evidence="2">DSM 23127</strain>
    </source>
</reference>
<keyword evidence="2" id="KW-1185">Reference proteome</keyword>
<dbReference type="PIRSF" id="PIRSF034303">
    <property type="entry name" value="DUF1694"/>
    <property type="match status" value="1"/>
</dbReference>
<organism evidence="1 2">
    <name type="scientific">Salimicrobium flavidum</name>
    <dbReference type="NCBI Taxonomy" id="570947"/>
    <lineage>
        <taxon>Bacteria</taxon>
        <taxon>Bacillati</taxon>
        <taxon>Bacillota</taxon>
        <taxon>Bacilli</taxon>
        <taxon>Bacillales</taxon>
        <taxon>Bacillaceae</taxon>
        <taxon>Salimicrobium</taxon>
    </lineage>
</organism>
<evidence type="ECO:0000313" key="2">
    <source>
        <dbReference type="Proteomes" id="UP000187608"/>
    </source>
</evidence>
<dbReference type="EMBL" id="FTOC01000004">
    <property type="protein sequence ID" value="SIS46284.1"/>
    <property type="molecule type" value="Genomic_DNA"/>
</dbReference>
<proteinExistence type="predicted"/>
<dbReference type="InterPro" id="IPR012543">
    <property type="entry name" value="DUF1694"/>
</dbReference>
<dbReference type="Gene3D" id="3.30.1330.30">
    <property type="match status" value="1"/>
</dbReference>
<dbReference type="STRING" id="570947.SAMN05421687_104268"/>
<sequence>MSGVRSMNKRDVDDYLQEGIYGAKETKPGERRRFLGTLRERVVLVLDKGQVMQKQGMDELAEQMEEHPDAKLLLNGEIRYKFRKPYSRLADQHGIHTTSVSNQENDTDVGVILTVDYPIEKETIEVKTDIPSKETKDSPRGKGVKGFLKWIFKPLN</sequence>
<protein>
    <submittedName>
        <fullName evidence="1">Uncharacterized protein YueI</fullName>
    </submittedName>
</protein>
<dbReference type="Proteomes" id="UP000187608">
    <property type="component" value="Unassembled WGS sequence"/>
</dbReference>
<name>A0A1N7JAI5_9BACI</name>
<accession>A0A1N7JAI5</accession>